<evidence type="ECO:0000313" key="3">
    <source>
        <dbReference type="Proteomes" id="UP000317648"/>
    </source>
</evidence>
<name>A0A518DXD2_9BACT</name>
<organism evidence="2 3">
    <name type="scientific">Lignipirellula cremea</name>
    <dbReference type="NCBI Taxonomy" id="2528010"/>
    <lineage>
        <taxon>Bacteria</taxon>
        <taxon>Pseudomonadati</taxon>
        <taxon>Planctomycetota</taxon>
        <taxon>Planctomycetia</taxon>
        <taxon>Pirellulales</taxon>
        <taxon>Pirellulaceae</taxon>
        <taxon>Lignipirellula</taxon>
    </lineage>
</organism>
<dbReference type="KEGG" id="lcre:Pla8534_43080"/>
<reference evidence="2 3" key="1">
    <citation type="submission" date="2019-02" db="EMBL/GenBank/DDBJ databases">
        <title>Deep-cultivation of Planctomycetes and their phenomic and genomic characterization uncovers novel biology.</title>
        <authorList>
            <person name="Wiegand S."/>
            <person name="Jogler M."/>
            <person name="Boedeker C."/>
            <person name="Pinto D."/>
            <person name="Vollmers J."/>
            <person name="Rivas-Marin E."/>
            <person name="Kohn T."/>
            <person name="Peeters S.H."/>
            <person name="Heuer A."/>
            <person name="Rast P."/>
            <person name="Oberbeckmann S."/>
            <person name="Bunk B."/>
            <person name="Jeske O."/>
            <person name="Meyerdierks A."/>
            <person name="Storesund J.E."/>
            <person name="Kallscheuer N."/>
            <person name="Luecker S."/>
            <person name="Lage O.M."/>
            <person name="Pohl T."/>
            <person name="Merkel B.J."/>
            <person name="Hornburger P."/>
            <person name="Mueller R.-W."/>
            <person name="Bruemmer F."/>
            <person name="Labrenz M."/>
            <person name="Spormann A.M."/>
            <person name="Op den Camp H."/>
            <person name="Overmann J."/>
            <person name="Amann R."/>
            <person name="Jetten M.S.M."/>
            <person name="Mascher T."/>
            <person name="Medema M.H."/>
            <person name="Devos D.P."/>
            <person name="Kaster A.-K."/>
            <person name="Ovreas L."/>
            <person name="Rohde M."/>
            <person name="Galperin M.Y."/>
            <person name="Jogler C."/>
        </authorList>
    </citation>
    <scope>NUCLEOTIDE SEQUENCE [LARGE SCALE GENOMIC DNA]</scope>
    <source>
        <strain evidence="2 3">Pla85_3_4</strain>
    </source>
</reference>
<keyword evidence="3" id="KW-1185">Reference proteome</keyword>
<sequence length="135" mass="14770">MEAIPVIIALVVLLAVLGGYIWVVSWAINDAQKRGYGSGLIVVLFWIFGPVAAVIWLIARPTETLVQRAPKSYDDPEDALAAASRLDSLGDWDAAAELYTSVAERWPEHRKYAGNCLAEVKQKLASHDPQAKDVP</sequence>
<dbReference type="OrthoDB" id="289998at2"/>
<keyword evidence="1" id="KW-1133">Transmembrane helix</keyword>
<dbReference type="EMBL" id="CP036433">
    <property type="protein sequence ID" value="QDU96487.1"/>
    <property type="molecule type" value="Genomic_DNA"/>
</dbReference>
<proteinExistence type="predicted"/>
<evidence type="ECO:0000256" key="1">
    <source>
        <dbReference type="SAM" id="Phobius"/>
    </source>
</evidence>
<dbReference type="RefSeq" id="WP_145055113.1">
    <property type="nucleotide sequence ID" value="NZ_CP036433.1"/>
</dbReference>
<feature type="transmembrane region" description="Helical" evidence="1">
    <location>
        <begin position="6"/>
        <end position="28"/>
    </location>
</feature>
<protein>
    <submittedName>
        <fullName evidence="2">Uncharacterized protein</fullName>
    </submittedName>
</protein>
<accession>A0A518DXD2</accession>
<keyword evidence="1" id="KW-0812">Transmembrane</keyword>
<dbReference type="Proteomes" id="UP000317648">
    <property type="component" value="Chromosome"/>
</dbReference>
<dbReference type="AlphaFoldDB" id="A0A518DXD2"/>
<feature type="transmembrane region" description="Helical" evidence="1">
    <location>
        <begin position="40"/>
        <end position="59"/>
    </location>
</feature>
<gene>
    <name evidence="2" type="ORF">Pla8534_43080</name>
</gene>
<keyword evidence="1" id="KW-0472">Membrane</keyword>
<evidence type="ECO:0000313" key="2">
    <source>
        <dbReference type="EMBL" id="QDU96487.1"/>
    </source>
</evidence>